<evidence type="ECO:0000256" key="9">
    <source>
        <dbReference type="ARBA" id="ARBA00023136"/>
    </source>
</evidence>
<dbReference type="Gene3D" id="1.20.120.1780">
    <property type="entry name" value="UbiA prenyltransferase"/>
    <property type="match status" value="1"/>
</dbReference>
<keyword evidence="9 10" id="KW-0472">Membrane</keyword>
<dbReference type="Gene3D" id="1.10.357.140">
    <property type="entry name" value="UbiA prenyltransferase"/>
    <property type="match status" value="1"/>
</dbReference>
<evidence type="ECO:0000256" key="8">
    <source>
        <dbReference type="ARBA" id="ARBA00022989"/>
    </source>
</evidence>
<accession>A0A160TTG3</accession>
<dbReference type="GO" id="GO:0008412">
    <property type="term" value="F:4-hydroxybenzoate polyprenyltransferase activity"/>
    <property type="evidence" value="ECO:0007669"/>
    <property type="project" value="UniProtKB-EC"/>
</dbReference>
<proteinExistence type="inferred from homology"/>
<gene>
    <name evidence="11" type="ORF">MGWOODY_XGa1358</name>
</gene>
<comment type="cofactor">
    <cofactor evidence="1">
        <name>Mg(2+)</name>
        <dbReference type="ChEBI" id="CHEBI:18420"/>
    </cofactor>
</comment>
<dbReference type="InterPro" id="IPR000537">
    <property type="entry name" value="UbiA_prenyltransferase"/>
</dbReference>
<dbReference type="Pfam" id="PF01040">
    <property type="entry name" value="UbiA"/>
    <property type="match status" value="1"/>
</dbReference>
<dbReference type="AlphaFoldDB" id="A0A160TTG3"/>
<feature type="transmembrane region" description="Helical" evidence="10">
    <location>
        <begin position="45"/>
        <end position="69"/>
    </location>
</feature>
<dbReference type="InterPro" id="IPR039653">
    <property type="entry name" value="Prenyltransferase"/>
</dbReference>
<comment type="subcellular location">
    <subcellularLocation>
        <location evidence="2">Membrane</location>
        <topology evidence="2">Multi-pass membrane protein</topology>
    </subcellularLocation>
</comment>
<feature type="transmembrane region" description="Helical" evidence="10">
    <location>
        <begin position="143"/>
        <end position="161"/>
    </location>
</feature>
<keyword evidence="8 10" id="KW-1133">Transmembrane helix</keyword>
<feature type="transmembrane region" description="Helical" evidence="10">
    <location>
        <begin position="21"/>
        <end position="39"/>
    </location>
</feature>
<dbReference type="FunFam" id="1.20.120.1780:FF:000001">
    <property type="entry name" value="4-hydroxybenzoate octaprenyltransferase"/>
    <property type="match status" value="1"/>
</dbReference>
<dbReference type="HAMAP" id="MF_01635">
    <property type="entry name" value="UbiA"/>
    <property type="match status" value="1"/>
</dbReference>
<comment type="similarity">
    <text evidence="3">Belongs to the UbiA prenyltransferase family.</text>
</comment>
<dbReference type="NCBIfam" id="TIGR01474">
    <property type="entry name" value="ubiA_proteo"/>
    <property type="match status" value="1"/>
</dbReference>
<feature type="transmembrane region" description="Helical" evidence="10">
    <location>
        <begin position="117"/>
        <end position="134"/>
    </location>
</feature>
<feature type="transmembrane region" description="Helical" evidence="10">
    <location>
        <begin position="268"/>
        <end position="288"/>
    </location>
</feature>
<keyword evidence="6 10" id="KW-0812">Transmembrane</keyword>
<dbReference type="GO" id="GO:0006744">
    <property type="term" value="P:ubiquinone biosynthetic process"/>
    <property type="evidence" value="ECO:0007669"/>
    <property type="project" value="TreeGrafter"/>
</dbReference>
<protein>
    <submittedName>
        <fullName evidence="11">4-hydroxybenzoate polyprenyltransferase</fullName>
        <ecNumber evidence="11">2.5.1.39</ecNumber>
    </submittedName>
</protein>
<dbReference type="CDD" id="cd13959">
    <property type="entry name" value="PT_UbiA_COQ2"/>
    <property type="match status" value="1"/>
</dbReference>
<evidence type="ECO:0000256" key="2">
    <source>
        <dbReference type="ARBA" id="ARBA00004141"/>
    </source>
</evidence>
<feature type="transmembrane region" description="Helical" evidence="10">
    <location>
        <begin position="167"/>
        <end position="188"/>
    </location>
</feature>
<evidence type="ECO:0000256" key="5">
    <source>
        <dbReference type="ARBA" id="ARBA00022679"/>
    </source>
</evidence>
<dbReference type="EC" id="2.5.1.39" evidence="11"/>
<evidence type="ECO:0000256" key="6">
    <source>
        <dbReference type="ARBA" id="ARBA00022692"/>
    </source>
</evidence>
<feature type="transmembrane region" description="Helical" evidence="10">
    <location>
        <begin position="90"/>
        <end position="111"/>
    </location>
</feature>
<sequence length="289" mass="32054">MGFTVRDRLFLYVRLARLDRPIGWLLLMWPTLWAVWIAGGGQPQVQIVVVFVTGVIVMRAAGCVINDYFDRAFDPHVQRTRNRPLAMGDVSTREALILFAALMMVALGLLLTLNRQAIVLGFIGAAIAISYPLFKRFTHLPQLFLGIAFSWGIPMAFAAQTGRVPALAWWLLCANLLWTVAYDTMYAMADRPDDLKIGVKSTAILFGRYDLLANAVLQALALAVLGIIGWGLHLSGWYYLGLVGAAVTAGYQYRLCRGRDRGMCLKAFINNTWFGACVFAGLVVSFRLN</sequence>
<feature type="transmembrane region" description="Helical" evidence="10">
    <location>
        <begin position="209"/>
        <end position="230"/>
    </location>
</feature>
<keyword evidence="4" id="KW-1003">Cell membrane</keyword>
<dbReference type="EMBL" id="CZRL01000097">
    <property type="protein sequence ID" value="CUS53290.1"/>
    <property type="molecule type" value="Genomic_DNA"/>
</dbReference>
<dbReference type="GO" id="GO:0005886">
    <property type="term" value="C:plasma membrane"/>
    <property type="evidence" value="ECO:0007669"/>
    <property type="project" value="TreeGrafter"/>
</dbReference>
<dbReference type="InterPro" id="IPR030470">
    <property type="entry name" value="UbiA_prenylTrfase_CS"/>
</dbReference>
<evidence type="ECO:0000256" key="4">
    <source>
        <dbReference type="ARBA" id="ARBA00022475"/>
    </source>
</evidence>
<evidence type="ECO:0000256" key="3">
    <source>
        <dbReference type="ARBA" id="ARBA00005985"/>
    </source>
</evidence>
<dbReference type="PANTHER" id="PTHR11048:SF28">
    <property type="entry name" value="4-HYDROXYBENZOATE POLYPRENYLTRANSFERASE, MITOCHONDRIAL"/>
    <property type="match status" value="1"/>
</dbReference>
<dbReference type="PANTHER" id="PTHR11048">
    <property type="entry name" value="PRENYLTRANSFERASES"/>
    <property type="match status" value="1"/>
</dbReference>
<dbReference type="InterPro" id="IPR006370">
    <property type="entry name" value="HB_polyprenyltransferase-like"/>
</dbReference>
<organism evidence="11">
    <name type="scientific">hydrothermal vent metagenome</name>
    <dbReference type="NCBI Taxonomy" id="652676"/>
    <lineage>
        <taxon>unclassified sequences</taxon>
        <taxon>metagenomes</taxon>
        <taxon>ecological metagenomes</taxon>
    </lineage>
</organism>
<reference evidence="11" key="1">
    <citation type="submission" date="2015-10" db="EMBL/GenBank/DDBJ databases">
        <authorList>
            <person name="Gilbert D.G."/>
        </authorList>
    </citation>
    <scope>NUCLEOTIDE SEQUENCE</scope>
</reference>
<keyword evidence="7" id="KW-0460">Magnesium</keyword>
<feature type="transmembrane region" description="Helical" evidence="10">
    <location>
        <begin position="236"/>
        <end position="256"/>
    </location>
</feature>
<name>A0A160TTG3_9ZZZZ</name>
<evidence type="ECO:0000313" key="11">
    <source>
        <dbReference type="EMBL" id="CUS53290.1"/>
    </source>
</evidence>
<evidence type="ECO:0000256" key="10">
    <source>
        <dbReference type="SAM" id="Phobius"/>
    </source>
</evidence>
<keyword evidence="5 11" id="KW-0808">Transferase</keyword>
<evidence type="ECO:0000256" key="1">
    <source>
        <dbReference type="ARBA" id="ARBA00001946"/>
    </source>
</evidence>
<dbReference type="FunFam" id="1.10.357.140:FF:000002">
    <property type="entry name" value="4-hydroxybenzoate octaprenyltransferase"/>
    <property type="match status" value="1"/>
</dbReference>
<dbReference type="PROSITE" id="PS00943">
    <property type="entry name" value="UBIA"/>
    <property type="match status" value="1"/>
</dbReference>
<evidence type="ECO:0000256" key="7">
    <source>
        <dbReference type="ARBA" id="ARBA00022842"/>
    </source>
</evidence>
<dbReference type="InterPro" id="IPR044878">
    <property type="entry name" value="UbiA_sf"/>
</dbReference>